<feature type="transmembrane region" description="Helical" evidence="5">
    <location>
        <begin position="56"/>
        <end position="73"/>
    </location>
</feature>
<evidence type="ECO:0000256" key="2">
    <source>
        <dbReference type="ARBA" id="ARBA00022692"/>
    </source>
</evidence>
<dbReference type="PANTHER" id="PTHR22550:SF5">
    <property type="entry name" value="LEUCINE ZIPPER PROTEIN 4"/>
    <property type="match status" value="1"/>
</dbReference>
<dbReference type="Pfam" id="PF07584">
    <property type="entry name" value="BatA"/>
    <property type="match status" value="1"/>
</dbReference>
<dbReference type="Pfam" id="PF00092">
    <property type="entry name" value="VWA"/>
    <property type="match status" value="1"/>
</dbReference>
<evidence type="ECO:0000256" key="5">
    <source>
        <dbReference type="SAM" id="Phobius"/>
    </source>
</evidence>
<keyword evidence="3 5" id="KW-1133">Transmembrane helix</keyword>
<evidence type="ECO:0000313" key="7">
    <source>
        <dbReference type="EMBL" id="OGI68854.1"/>
    </source>
</evidence>
<dbReference type="PANTHER" id="PTHR22550">
    <property type="entry name" value="SPORE GERMINATION PROTEIN"/>
    <property type="match status" value="1"/>
</dbReference>
<protein>
    <submittedName>
        <fullName evidence="7">ABC transporter ATP-binding protein</fullName>
    </submittedName>
</protein>
<dbReference type="EMBL" id="MFSP01000035">
    <property type="protein sequence ID" value="OGI68854.1"/>
    <property type="molecule type" value="Genomic_DNA"/>
</dbReference>
<dbReference type="Pfam" id="PF13519">
    <property type="entry name" value="VWA_2"/>
    <property type="match status" value="1"/>
</dbReference>
<dbReference type="SUPFAM" id="SSF53300">
    <property type="entry name" value="vWA-like"/>
    <property type="match status" value="1"/>
</dbReference>
<sequence length="346" mass="37617">MMFIWPHMLWLLLTIPLLVAAYLLLLRRGRKAALRYASLNIVKEAMGSGQRLRRHVPPFLFLLAMVALLVALARPTAVVTLPSERQTVVLAIDVSGSMSATDVKPTRMQAAQEAAKAFVSEQPRSTRLGIVSFAGSAAVVQALTDNREDVIAAVNRLQVQRATAIGSGILMSLATLFPDAGINVTSAREERSVDRMVPFDPSAVKNTDFTPVEPGSSASNAIILLTDGQSTMGIDPIDAAKMAAARGVRVYTVGIGTTNGEIIHFEGWTMRVRLDEDTLKRIAEMTRAEYFNAGTAAELTKVYQTLNTRLVLERKNTEITVFFAAIAAFLALASASLSLLWFNRIL</sequence>
<keyword evidence="1" id="KW-1003">Cell membrane</keyword>
<dbReference type="PROSITE" id="PS50234">
    <property type="entry name" value="VWFA"/>
    <property type="match status" value="1"/>
</dbReference>
<dbReference type="GO" id="GO:0005524">
    <property type="term" value="F:ATP binding"/>
    <property type="evidence" value="ECO:0007669"/>
    <property type="project" value="UniProtKB-KW"/>
</dbReference>
<evidence type="ECO:0000256" key="1">
    <source>
        <dbReference type="ARBA" id="ARBA00022475"/>
    </source>
</evidence>
<dbReference type="Gene3D" id="3.40.50.410">
    <property type="entry name" value="von Willebrand factor, type A domain"/>
    <property type="match status" value="1"/>
</dbReference>
<dbReference type="InterPro" id="IPR024163">
    <property type="entry name" value="Aerotolerance_reg_N"/>
</dbReference>
<keyword evidence="2 5" id="KW-0812">Transmembrane</keyword>
<dbReference type="InterPro" id="IPR002035">
    <property type="entry name" value="VWF_A"/>
</dbReference>
<evidence type="ECO:0000313" key="8">
    <source>
        <dbReference type="Proteomes" id="UP000179076"/>
    </source>
</evidence>
<keyword evidence="7" id="KW-0547">Nucleotide-binding</keyword>
<feature type="domain" description="VWFA" evidence="6">
    <location>
        <begin position="87"/>
        <end position="306"/>
    </location>
</feature>
<reference evidence="7 8" key="1">
    <citation type="journal article" date="2016" name="Nat. Commun.">
        <title>Thousands of microbial genomes shed light on interconnected biogeochemical processes in an aquifer system.</title>
        <authorList>
            <person name="Anantharaman K."/>
            <person name="Brown C.T."/>
            <person name="Hug L.A."/>
            <person name="Sharon I."/>
            <person name="Castelle C.J."/>
            <person name="Probst A.J."/>
            <person name="Thomas B.C."/>
            <person name="Singh A."/>
            <person name="Wilkins M.J."/>
            <person name="Karaoz U."/>
            <person name="Brodie E.L."/>
            <person name="Williams K.H."/>
            <person name="Hubbard S.S."/>
            <person name="Banfield J.F."/>
        </authorList>
    </citation>
    <scope>NUCLEOTIDE SEQUENCE [LARGE SCALE GENOMIC DNA]</scope>
</reference>
<feature type="transmembrane region" description="Helical" evidence="5">
    <location>
        <begin position="319"/>
        <end position="342"/>
    </location>
</feature>
<name>A0A1F6VGW4_9PROT</name>
<comment type="caution">
    <text evidence="7">The sequence shown here is derived from an EMBL/GenBank/DDBJ whole genome shotgun (WGS) entry which is preliminary data.</text>
</comment>
<gene>
    <name evidence="7" type="ORF">A2W18_10170</name>
</gene>
<dbReference type="InterPro" id="IPR050768">
    <property type="entry name" value="UPF0353/GerABKA_families"/>
</dbReference>
<keyword evidence="7" id="KW-0067">ATP-binding</keyword>
<evidence type="ECO:0000256" key="3">
    <source>
        <dbReference type="ARBA" id="ARBA00022989"/>
    </source>
</evidence>
<dbReference type="InterPro" id="IPR036465">
    <property type="entry name" value="vWFA_dom_sf"/>
</dbReference>
<organism evidence="7 8">
    <name type="scientific">Candidatus Muproteobacteria bacterium RBG_16_60_9</name>
    <dbReference type="NCBI Taxonomy" id="1817755"/>
    <lineage>
        <taxon>Bacteria</taxon>
        <taxon>Pseudomonadati</taxon>
        <taxon>Pseudomonadota</taxon>
        <taxon>Candidatus Muproteobacteria</taxon>
    </lineage>
</organism>
<dbReference type="SMART" id="SM00327">
    <property type="entry name" value="VWA"/>
    <property type="match status" value="1"/>
</dbReference>
<dbReference type="Proteomes" id="UP000179076">
    <property type="component" value="Unassembled WGS sequence"/>
</dbReference>
<accession>A0A1F6VGW4</accession>
<evidence type="ECO:0000256" key="4">
    <source>
        <dbReference type="ARBA" id="ARBA00023136"/>
    </source>
</evidence>
<feature type="transmembrane region" description="Helical" evidence="5">
    <location>
        <begin position="6"/>
        <end position="26"/>
    </location>
</feature>
<keyword evidence="4 5" id="KW-0472">Membrane</keyword>
<proteinExistence type="predicted"/>
<evidence type="ECO:0000259" key="6">
    <source>
        <dbReference type="PROSITE" id="PS50234"/>
    </source>
</evidence>
<dbReference type="AlphaFoldDB" id="A0A1F6VGW4"/>